<dbReference type="PROSITE" id="PS51257">
    <property type="entry name" value="PROKAR_LIPOPROTEIN"/>
    <property type="match status" value="1"/>
</dbReference>
<protein>
    <submittedName>
        <fullName evidence="2">DUF3558 domain-containing protein</fullName>
    </submittedName>
</protein>
<feature type="chain" id="PRO_5032967439" evidence="1">
    <location>
        <begin position="25"/>
        <end position="183"/>
    </location>
</feature>
<accession>A0A846YSK5</accession>
<keyword evidence="3" id="KW-1185">Reference proteome</keyword>
<dbReference type="Pfam" id="PF12079">
    <property type="entry name" value="DUF3558"/>
    <property type="match status" value="1"/>
</dbReference>
<name>A0A846YSK5_9NOCA</name>
<sequence length="183" mass="19302">MNRYLSRFGGALAAGLLVAGCGGAAGKETPADTTEQTPTTVAFNPCDELSDEALQAAGLDPSTKQTSVDSPTGGVWKICMWQPVDGTPYIVSIGTTTFAQEDLPDNPTVTGFEDVQIGTRAGKTYHQADDPEPLRCYVSIPAAGGGMHNVILGWRTSQKESIPESPPCTLAVERAKELEPHLP</sequence>
<comment type="caution">
    <text evidence="2">The sequence shown here is derived from an EMBL/GenBank/DDBJ whole genome shotgun (WGS) entry which is preliminary data.</text>
</comment>
<organism evidence="2 3">
    <name type="scientific">Nocardia flavorosea</name>
    <dbReference type="NCBI Taxonomy" id="53429"/>
    <lineage>
        <taxon>Bacteria</taxon>
        <taxon>Bacillati</taxon>
        <taxon>Actinomycetota</taxon>
        <taxon>Actinomycetes</taxon>
        <taxon>Mycobacteriales</taxon>
        <taxon>Nocardiaceae</taxon>
        <taxon>Nocardia</taxon>
    </lineage>
</organism>
<reference evidence="2 3" key="1">
    <citation type="submission" date="2020-04" db="EMBL/GenBank/DDBJ databases">
        <title>MicrobeNet Type strains.</title>
        <authorList>
            <person name="Nicholson A.C."/>
        </authorList>
    </citation>
    <scope>NUCLEOTIDE SEQUENCE [LARGE SCALE GENOMIC DNA]</scope>
    <source>
        <strain evidence="2 3">JCM 3332</strain>
    </source>
</reference>
<evidence type="ECO:0000313" key="3">
    <source>
        <dbReference type="Proteomes" id="UP000570678"/>
    </source>
</evidence>
<proteinExistence type="predicted"/>
<dbReference type="EMBL" id="JAAXOT010000024">
    <property type="protein sequence ID" value="NKY60530.1"/>
    <property type="molecule type" value="Genomic_DNA"/>
</dbReference>
<evidence type="ECO:0000313" key="2">
    <source>
        <dbReference type="EMBL" id="NKY60530.1"/>
    </source>
</evidence>
<keyword evidence="1" id="KW-0732">Signal</keyword>
<gene>
    <name evidence="2" type="ORF">HGA15_31195</name>
</gene>
<feature type="signal peptide" evidence="1">
    <location>
        <begin position="1"/>
        <end position="24"/>
    </location>
</feature>
<dbReference type="Proteomes" id="UP000570678">
    <property type="component" value="Unassembled WGS sequence"/>
</dbReference>
<evidence type="ECO:0000256" key="1">
    <source>
        <dbReference type="SAM" id="SignalP"/>
    </source>
</evidence>
<dbReference type="RefSeq" id="WP_062978565.1">
    <property type="nucleotide sequence ID" value="NZ_JAAXOT010000024.1"/>
</dbReference>
<dbReference type="AlphaFoldDB" id="A0A846YSK5"/>
<dbReference type="InterPro" id="IPR024520">
    <property type="entry name" value="DUF3558"/>
</dbReference>